<evidence type="ECO:0000256" key="3">
    <source>
        <dbReference type="ARBA" id="ARBA00022989"/>
    </source>
</evidence>
<reference evidence="7 8" key="1">
    <citation type="journal article" date="2023" name="Genome Announc.">
        <title>Pan-Genome Analyses of the Genus Cohnella and Proposal of the Novel Species Cohnella silvisoli sp. nov., Isolated from Forest Soil.</title>
        <authorList>
            <person name="Wang C."/>
            <person name="Mao L."/>
            <person name="Bao G."/>
            <person name="Zhu H."/>
        </authorList>
    </citation>
    <scope>NUCLEOTIDE SEQUENCE [LARGE SCALE GENOMIC DNA]</scope>
    <source>
        <strain evidence="7 8">NL03-T5-1</strain>
    </source>
</reference>
<evidence type="ECO:0000313" key="8">
    <source>
        <dbReference type="Proteomes" id="UP001493487"/>
    </source>
</evidence>
<comment type="subcellular location">
    <subcellularLocation>
        <location evidence="1">Membrane</location>
        <topology evidence="1">Multi-pass membrane protein</topology>
    </subcellularLocation>
</comment>
<protein>
    <submittedName>
        <fullName evidence="7">Phage holin family protein</fullName>
    </submittedName>
</protein>
<feature type="transmembrane region" description="Helical" evidence="6">
    <location>
        <begin position="23"/>
        <end position="42"/>
    </location>
</feature>
<organism evidence="7 8">
    <name type="scientific">Cohnella silvisoli</name>
    <dbReference type="NCBI Taxonomy" id="2873699"/>
    <lineage>
        <taxon>Bacteria</taxon>
        <taxon>Bacillati</taxon>
        <taxon>Bacillota</taxon>
        <taxon>Bacilli</taxon>
        <taxon>Bacillales</taxon>
        <taxon>Paenibacillaceae</taxon>
        <taxon>Cohnella</taxon>
    </lineage>
</organism>
<evidence type="ECO:0000256" key="4">
    <source>
        <dbReference type="ARBA" id="ARBA00023136"/>
    </source>
</evidence>
<keyword evidence="3 6" id="KW-1133">Transmembrane helix</keyword>
<comment type="caution">
    <text evidence="7">The sequence shown here is derived from an EMBL/GenBank/DDBJ whole genome shotgun (WGS) entry which is preliminary data.</text>
</comment>
<dbReference type="EMBL" id="JASKHM010000024">
    <property type="protein sequence ID" value="MEQ4486742.1"/>
    <property type="molecule type" value="Genomic_DNA"/>
</dbReference>
<evidence type="ECO:0000313" key="7">
    <source>
        <dbReference type="EMBL" id="MEQ4486742.1"/>
    </source>
</evidence>
<name>A0ABV1L4R7_9BACL</name>
<gene>
    <name evidence="7" type="ORF">QJS35_30630</name>
</gene>
<evidence type="ECO:0000256" key="2">
    <source>
        <dbReference type="ARBA" id="ARBA00022692"/>
    </source>
</evidence>
<evidence type="ECO:0000256" key="6">
    <source>
        <dbReference type="SAM" id="Phobius"/>
    </source>
</evidence>
<dbReference type="InterPro" id="IPR006480">
    <property type="entry name" value="Phage_holin_4_1"/>
</dbReference>
<feature type="transmembrane region" description="Helical" evidence="6">
    <location>
        <begin position="79"/>
        <end position="95"/>
    </location>
</feature>
<accession>A0ABV1L4R7</accession>
<dbReference type="Pfam" id="PF05105">
    <property type="entry name" value="Phage_holin_4_1"/>
    <property type="match status" value="1"/>
</dbReference>
<keyword evidence="2 6" id="KW-0812">Transmembrane</keyword>
<evidence type="ECO:0000256" key="1">
    <source>
        <dbReference type="ARBA" id="ARBA00004141"/>
    </source>
</evidence>
<proteinExistence type="inferred from homology"/>
<sequence length="154" mass="16448">MNQGKELVLNLWTAAAGTNSKEAAWGGWVAIAGTVGALLGGWDKSLQLLLVLMVADYVTGVLGAIKLKRVNSDTMYWGGIRKVTVLFVVGLAALLDDWLQPGAPVFRTAAIYFYVGREGLSVVENLGTMGTPLPSWLKTLLQQLGEKGEEKANG</sequence>
<comment type="similarity">
    <text evidence="5">Belongs to the bacteriophage holin family. Cp-1 holin subfamily.</text>
</comment>
<dbReference type="NCBIfam" id="TIGR01593">
    <property type="entry name" value="holin_tox_secr"/>
    <property type="match status" value="1"/>
</dbReference>
<feature type="transmembrane region" description="Helical" evidence="6">
    <location>
        <begin position="48"/>
        <end position="67"/>
    </location>
</feature>
<dbReference type="Proteomes" id="UP001493487">
    <property type="component" value="Unassembled WGS sequence"/>
</dbReference>
<evidence type="ECO:0000256" key="5">
    <source>
        <dbReference type="ARBA" id="ARBA00023600"/>
    </source>
</evidence>
<dbReference type="RefSeq" id="WP_232189823.1">
    <property type="nucleotide sequence ID" value="NZ_JAIOAP010000023.1"/>
</dbReference>
<keyword evidence="8" id="KW-1185">Reference proteome</keyword>
<keyword evidence="4 6" id="KW-0472">Membrane</keyword>